<dbReference type="GO" id="GO:0005249">
    <property type="term" value="F:voltage-gated potassium channel activity"/>
    <property type="evidence" value="ECO:0007669"/>
    <property type="project" value="TreeGrafter"/>
</dbReference>
<keyword evidence="4" id="KW-1185">Reference proteome</keyword>
<dbReference type="Pfam" id="PF00027">
    <property type="entry name" value="cNMP_binding"/>
    <property type="match status" value="1"/>
</dbReference>
<feature type="domain" description="Cyclic nucleotide-binding" evidence="2">
    <location>
        <begin position="413"/>
        <end position="529"/>
    </location>
</feature>
<dbReference type="PANTHER" id="PTHR45689:SF14">
    <property type="entry name" value="CYCLIC NUCLEOTIDE-GATED CATION CHANNEL SUBUNIT A-LIKE PROTEIN"/>
    <property type="match status" value="1"/>
</dbReference>
<dbReference type="AlphaFoldDB" id="A0AAV8YSB4"/>
<organism evidence="3 4">
    <name type="scientific">Rhamnusium bicolor</name>
    <dbReference type="NCBI Taxonomy" id="1586634"/>
    <lineage>
        <taxon>Eukaryota</taxon>
        <taxon>Metazoa</taxon>
        <taxon>Ecdysozoa</taxon>
        <taxon>Arthropoda</taxon>
        <taxon>Hexapoda</taxon>
        <taxon>Insecta</taxon>
        <taxon>Pterygota</taxon>
        <taxon>Neoptera</taxon>
        <taxon>Endopterygota</taxon>
        <taxon>Coleoptera</taxon>
        <taxon>Polyphaga</taxon>
        <taxon>Cucujiformia</taxon>
        <taxon>Chrysomeloidea</taxon>
        <taxon>Cerambycidae</taxon>
        <taxon>Lepturinae</taxon>
        <taxon>Rhagiini</taxon>
        <taxon>Rhamnusium</taxon>
    </lineage>
</organism>
<dbReference type="Gene3D" id="1.10.287.630">
    <property type="entry name" value="Helix hairpin bin"/>
    <property type="match status" value="1"/>
</dbReference>
<feature type="transmembrane region" description="Helical" evidence="1">
    <location>
        <begin position="117"/>
        <end position="136"/>
    </location>
</feature>
<keyword evidence="1" id="KW-0472">Membrane</keyword>
<dbReference type="EMBL" id="JANEYF010001909">
    <property type="protein sequence ID" value="KAJ8954657.1"/>
    <property type="molecule type" value="Genomic_DNA"/>
</dbReference>
<feature type="transmembrane region" description="Helical" evidence="1">
    <location>
        <begin position="230"/>
        <end position="251"/>
    </location>
</feature>
<dbReference type="InterPro" id="IPR051413">
    <property type="entry name" value="K/Na_HCN_channel"/>
</dbReference>
<feature type="transmembrane region" description="Helical" evidence="1">
    <location>
        <begin position="70"/>
        <end position="97"/>
    </location>
</feature>
<dbReference type="Gene3D" id="2.60.120.10">
    <property type="entry name" value="Jelly Rolls"/>
    <property type="match status" value="1"/>
</dbReference>
<dbReference type="SUPFAM" id="SSF51206">
    <property type="entry name" value="cAMP-binding domain-like"/>
    <property type="match status" value="1"/>
</dbReference>
<name>A0AAV8YSB4_9CUCU</name>
<dbReference type="InterPro" id="IPR014710">
    <property type="entry name" value="RmlC-like_jellyroll"/>
</dbReference>
<evidence type="ECO:0000313" key="3">
    <source>
        <dbReference type="EMBL" id="KAJ8954657.1"/>
    </source>
</evidence>
<dbReference type="GO" id="GO:0098855">
    <property type="term" value="C:HCN channel complex"/>
    <property type="evidence" value="ECO:0007669"/>
    <property type="project" value="TreeGrafter"/>
</dbReference>
<reference evidence="3" key="1">
    <citation type="journal article" date="2023" name="Insect Mol. Biol.">
        <title>Genome sequencing provides insights into the evolution of gene families encoding plant cell wall-degrading enzymes in longhorned beetles.</title>
        <authorList>
            <person name="Shin N.R."/>
            <person name="Okamura Y."/>
            <person name="Kirsch R."/>
            <person name="Pauchet Y."/>
        </authorList>
    </citation>
    <scope>NUCLEOTIDE SEQUENCE</scope>
    <source>
        <strain evidence="3">RBIC_L_NR</strain>
    </source>
</reference>
<dbReference type="GO" id="GO:0003254">
    <property type="term" value="P:regulation of membrane depolarization"/>
    <property type="evidence" value="ECO:0007669"/>
    <property type="project" value="TreeGrafter"/>
</dbReference>
<dbReference type="SMART" id="SM00100">
    <property type="entry name" value="cNMP"/>
    <property type="match status" value="1"/>
</dbReference>
<sequence length="568" mass="66521">MSQNLHVCSLPYKDTSGFPKLAPNASRCRRLLRNFRKFLAMDPNNTKCKLFFRNRSSLIAEQRRHARSPYYFVIHPFSKLGSFLELTFFFIWFYSIITMPLDFDKTQLPDACIFIDNYIVIPVQYLLVISFFFLGYEDKKNKEIVIDPKKIICHYLKTYFFFDLISSDYSIIISDKFFNRSSISELSQFKLKVVRSILQMFCYYVRIGTLLDYGNGFCHSLKLSREYRFIHFYITKTYFFIHMLACLLYFVPEVVYAEDFPKETWLYQAKIQPKGRRNLIHVYSECILMSTCYFLGASQGNYRISVAIDEMCLSVVTLFGRLYTLFLLADVLRMFGIASVSESRYEQRLTQLEEYMSSKKLPEHLRNRLLKYYEYKLQKRYFNEREIISTLSEHLRTELFLFSARKLIQKASIFRTLPKATLGTIVASMKSETYSPRDVIISVGAVVEDVYFISSGTVAVSNEDGLELCHLEDGDEFGITTFLTENVQRYAHVAVEATEVFYINKSLFLGFIQTHSESMKVFEATVKKRLTSYEQIEEHVKKGGVDLLSELHAGLILERLLKRPIPED</sequence>
<keyword evidence="1" id="KW-1133">Transmembrane helix</keyword>
<dbReference type="GO" id="GO:0035725">
    <property type="term" value="P:sodium ion transmembrane transport"/>
    <property type="evidence" value="ECO:0007669"/>
    <property type="project" value="TreeGrafter"/>
</dbReference>
<protein>
    <recommendedName>
        <fullName evidence="2">Cyclic nucleotide-binding domain-containing protein</fullName>
    </recommendedName>
</protein>
<dbReference type="InterPro" id="IPR018490">
    <property type="entry name" value="cNMP-bd_dom_sf"/>
</dbReference>
<evidence type="ECO:0000259" key="2">
    <source>
        <dbReference type="PROSITE" id="PS50042"/>
    </source>
</evidence>
<evidence type="ECO:0000256" key="1">
    <source>
        <dbReference type="SAM" id="Phobius"/>
    </source>
</evidence>
<dbReference type="Proteomes" id="UP001162156">
    <property type="component" value="Unassembled WGS sequence"/>
</dbReference>
<dbReference type="InterPro" id="IPR000595">
    <property type="entry name" value="cNMP-bd_dom"/>
</dbReference>
<accession>A0AAV8YSB4</accession>
<evidence type="ECO:0000313" key="4">
    <source>
        <dbReference type="Proteomes" id="UP001162156"/>
    </source>
</evidence>
<dbReference type="CDD" id="cd00038">
    <property type="entry name" value="CAP_ED"/>
    <property type="match status" value="1"/>
</dbReference>
<gene>
    <name evidence="3" type="ORF">NQ314_007057</name>
</gene>
<proteinExistence type="predicted"/>
<comment type="caution">
    <text evidence="3">The sequence shown here is derived from an EMBL/GenBank/DDBJ whole genome shotgun (WGS) entry which is preliminary data.</text>
</comment>
<keyword evidence="1" id="KW-0812">Transmembrane</keyword>
<dbReference type="PANTHER" id="PTHR45689">
    <property type="entry name" value="I[[H]] CHANNEL, ISOFORM E"/>
    <property type="match status" value="1"/>
</dbReference>
<dbReference type="PROSITE" id="PS50042">
    <property type="entry name" value="CNMP_BINDING_3"/>
    <property type="match status" value="1"/>
</dbReference>